<evidence type="ECO:0000313" key="2">
    <source>
        <dbReference type="EMBL" id="SOE47908.1"/>
    </source>
</evidence>
<dbReference type="EMBL" id="LT907988">
    <property type="protein sequence ID" value="SOE47908.1"/>
    <property type="molecule type" value="Genomic_DNA"/>
</dbReference>
<reference evidence="1 3" key="1">
    <citation type="submission" date="2016-06" db="EMBL/GenBank/DDBJ databases">
        <authorList>
            <person name="Kjaerup R.B."/>
            <person name="Dalgaard T.S."/>
            <person name="Juul-Madsen H.R."/>
        </authorList>
    </citation>
    <scope>NUCLEOTIDE SEQUENCE [LARGE SCALE GENOMIC DNA]</scope>
    <source>
        <strain evidence="1">Orrdi1</strain>
    </source>
</reference>
<organism evidence="1 3">
    <name type="scientific">Orrella dioscoreae</name>
    <dbReference type="NCBI Taxonomy" id="1851544"/>
    <lineage>
        <taxon>Bacteria</taxon>
        <taxon>Pseudomonadati</taxon>
        <taxon>Pseudomonadota</taxon>
        <taxon>Betaproteobacteria</taxon>
        <taxon>Burkholderiales</taxon>
        <taxon>Alcaligenaceae</taxon>
        <taxon>Orrella</taxon>
    </lineage>
</organism>
<dbReference type="STRING" id="1851544.ODI_02554"/>
<evidence type="ECO:0000313" key="1">
    <source>
        <dbReference type="EMBL" id="SBT24394.1"/>
    </source>
</evidence>
<keyword evidence="3" id="KW-1185">Reference proteome</keyword>
<dbReference type="AlphaFoldDB" id="A0A1C3JYY4"/>
<protein>
    <submittedName>
        <fullName evidence="1">Uncharacterized protein</fullName>
    </submittedName>
</protein>
<dbReference type="Proteomes" id="UP000078558">
    <property type="component" value="Chromosome I"/>
</dbReference>
<gene>
    <name evidence="1" type="ORF">ODI_02554</name>
    <name evidence="2" type="ORF">ODI_R1115</name>
</gene>
<dbReference type="EMBL" id="FLRC01000008">
    <property type="protein sequence ID" value="SBT24394.1"/>
    <property type="molecule type" value="Genomic_DNA"/>
</dbReference>
<dbReference type="KEGG" id="odi:ODI_R1115"/>
<name>A0A1C3JYY4_9BURK</name>
<reference evidence="2 3" key="2">
    <citation type="submission" date="2017-08" db="EMBL/GenBank/DDBJ databases">
        <authorList>
            <person name="de Groot N.N."/>
        </authorList>
    </citation>
    <scope>NUCLEOTIDE SEQUENCE [LARGE SCALE GENOMIC DNA]</scope>
    <source>
        <strain evidence="2">Orrdi1</strain>
    </source>
</reference>
<sequence>MKKAENFVFGFFSSSDILLATSPPLPALRDQALPYRH</sequence>
<evidence type="ECO:0000313" key="3">
    <source>
        <dbReference type="Proteomes" id="UP000078558"/>
    </source>
</evidence>
<proteinExistence type="predicted"/>
<accession>A0A1C3JYY4</accession>